<protein>
    <recommendedName>
        <fullName evidence="5">Aspartyl/Glutamyl-tRNA(Gln) amidotransferase subunit B/E catalytic domain-containing protein</fullName>
    </recommendedName>
</protein>
<sequence>MGRFETVIGLEIHVQLQTATKLFCGCTNAFGGRPNSRTCPVCLGMPGALPVLNQKAVEFAVRAALALGCEVNLRSRFARKNYFYPDLPKGYQISQYDQPIAGRGKFSFDCGRRRAEVRLLRLHLEEDAGKSIHSSMPRSGTNSY</sequence>
<proteinExistence type="predicted"/>
<keyword evidence="1" id="KW-0436">Ligase</keyword>
<organism evidence="6">
    <name type="scientific">marine metagenome</name>
    <dbReference type="NCBI Taxonomy" id="408172"/>
    <lineage>
        <taxon>unclassified sequences</taxon>
        <taxon>metagenomes</taxon>
        <taxon>ecological metagenomes</taxon>
    </lineage>
</organism>
<dbReference type="GO" id="GO:0050567">
    <property type="term" value="F:glutaminyl-tRNA synthase (glutamine-hydrolyzing) activity"/>
    <property type="evidence" value="ECO:0007669"/>
    <property type="project" value="TreeGrafter"/>
</dbReference>
<evidence type="ECO:0000256" key="4">
    <source>
        <dbReference type="ARBA" id="ARBA00022917"/>
    </source>
</evidence>
<feature type="non-terminal residue" evidence="6">
    <location>
        <position position="144"/>
    </location>
</feature>
<keyword evidence="4" id="KW-0648">Protein biosynthesis</keyword>
<accession>A0A382IC67</accession>
<dbReference type="GO" id="GO:0005524">
    <property type="term" value="F:ATP binding"/>
    <property type="evidence" value="ECO:0007669"/>
    <property type="project" value="UniProtKB-KW"/>
</dbReference>
<dbReference type="EMBL" id="UINC01066294">
    <property type="protein sequence ID" value="SVB96849.1"/>
    <property type="molecule type" value="Genomic_DNA"/>
</dbReference>
<keyword evidence="2" id="KW-0547">Nucleotide-binding</keyword>
<dbReference type="GO" id="GO:0070681">
    <property type="term" value="P:glutaminyl-tRNAGln biosynthesis via transamidation"/>
    <property type="evidence" value="ECO:0007669"/>
    <property type="project" value="TreeGrafter"/>
</dbReference>
<dbReference type="SUPFAM" id="SSF55931">
    <property type="entry name" value="Glutamine synthetase/guanido kinase"/>
    <property type="match status" value="1"/>
</dbReference>
<dbReference type="InterPro" id="IPR017959">
    <property type="entry name" value="Asn/Gln-tRNA_amidoTrfase_suB/E"/>
</dbReference>
<dbReference type="PANTHER" id="PTHR11659">
    <property type="entry name" value="GLUTAMYL-TRNA GLN AMIDOTRANSFERASE SUBUNIT B MITOCHONDRIAL AND PROKARYOTIC PET112-RELATED"/>
    <property type="match status" value="1"/>
</dbReference>
<evidence type="ECO:0000259" key="5">
    <source>
        <dbReference type="Pfam" id="PF02934"/>
    </source>
</evidence>
<evidence type="ECO:0000256" key="2">
    <source>
        <dbReference type="ARBA" id="ARBA00022741"/>
    </source>
</evidence>
<name>A0A382IC67_9ZZZZ</name>
<evidence type="ECO:0000313" key="6">
    <source>
        <dbReference type="EMBL" id="SVB96849.1"/>
    </source>
</evidence>
<keyword evidence="3" id="KW-0067">ATP-binding</keyword>
<reference evidence="6" key="1">
    <citation type="submission" date="2018-05" db="EMBL/GenBank/DDBJ databases">
        <authorList>
            <person name="Lanie J.A."/>
            <person name="Ng W.-L."/>
            <person name="Kazmierczak K.M."/>
            <person name="Andrzejewski T.M."/>
            <person name="Davidsen T.M."/>
            <person name="Wayne K.J."/>
            <person name="Tettelin H."/>
            <person name="Glass J.I."/>
            <person name="Rusch D."/>
            <person name="Podicherti R."/>
            <person name="Tsui H.-C.T."/>
            <person name="Winkler M.E."/>
        </authorList>
    </citation>
    <scope>NUCLEOTIDE SEQUENCE</scope>
</reference>
<dbReference type="InterPro" id="IPR006075">
    <property type="entry name" value="Asn/Gln-tRNA_Trfase_suB/E_cat"/>
</dbReference>
<dbReference type="AlphaFoldDB" id="A0A382IC67"/>
<dbReference type="Pfam" id="PF02934">
    <property type="entry name" value="GatB_N"/>
    <property type="match status" value="1"/>
</dbReference>
<dbReference type="GO" id="GO:0006412">
    <property type="term" value="P:translation"/>
    <property type="evidence" value="ECO:0007669"/>
    <property type="project" value="UniProtKB-KW"/>
</dbReference>
<feature type="domain" description="Aspartyl/Glutamyl-tRNA(Gln) amidotransferase subunit B/E catalytic" evidence="5">
    <location>
        <begin position="6"/>
        <end position="135"/>
    </location>
</feature>
<dbReference type="PANTHER" id="PTHR11659:SF0">
    <property type="entry name" value="GLUTAMYL-TRNA(GLN) AMIDOTRANSFERASE SUBUNIT B, MITOCHONDRIAL"/>
    <property type="match status" value="1"/>
</dbReference>
<evidence type="ECO:0000256" key="3">
    <source>
        <dbReference type="ARBA" id="ARBA00022840"/>
    </source>
</evidence>
<dbReference type="InterPro" id="IPR014746">
    <property type="entry name" value="Gln_synth/guanido_kin_cat_dom"/>
</dbReference>
<evidence type="ECO:0000256" key="1">
    <source>
        <dbReference type="ARBA" id="ARBA00022598"/>
    </source>
</evidence>
<gene>
    <name evidence="6" type="ORF">METZ01_LOCUS249703</name>
</gene>